<dbReference type="Proteomes" id="UP000231501">
    <property type="component" value="Unassembled WGS sequence"/>
</dbReference>
<organism evidence="1 2">
    <name type="scientific">Roseateles chitinivorans</name>
    <dbReference type="NCBI Taxonomy" id="2917965"/>
    <lineage>
        <taxon>Bacteria</taxon>
        <taxon>Pseudomonadati</taxon>
        <taxon>Pseudomonadota</taxon>
        <taxon>Betaproteobacteria</taxon>
        <taxon>Burkholderiales</taxon>
        <taxon>Sphaerotilaceae</taxon>
        <taxon>Roseateles</taxon>
    </lineage>
</organism>
<feature type="non-terminal residue" evidence="1">
    <location>
        <position position="27"/>
    </location>
</feature>
<gene>
    <name evidence="1" type="ORF">CS062_25350</name>
</gene>
<accession>A0A2G9C1S6</accession>
<evidence type="ECO:0000313" key="1">
    <source>
        <dbReference type="EMBL" id="PIM50380.1"/>
    </source>
</evidence>
<dbReference type="AlphaFoldDB" id="A0A2G9C1S6"/>
<name>A0A2G9C1S6_9BURK</name>
<comment type="caution">
    <text evidence="1">The sequence shown here is derived from an EMBL/GenBank/DDBJ whole genome shotgun (WGS) entry which is preliminary data.</text>
</comment>
<dbReference type="EMBL" id="PEOG01000223">
    <property type="protein sequence ID" value="PIM50380.1"/>
    <property type="molecule type" value="Genomic_DNA"/>
</dbReference>
<proteinExistence type="predicted"/>
<protein>
    <submittedName>
        <fullName evidence="1">Uncharacterized protein</fullName>
    </submittedName>
</protein>
<keyword evidence="2" id="KW-1185">Reference proteome</keyword>
<sequence length="27" mass="3084">MDGCARPAFRVPLSDDEMHFTHLFGYA</sequence>
<evidence type="ECO:0000313" key="2">
    <source>
        <dbReference type="Proteomes" id="UP000231501"/>
    </source>
</evidence>
<reference evidence="1 2" key="1">
    <citation type="submission" date="2017-11" db="EMBL/GenBank/DDBJ databases">
        <title>Draft genome sequence of Mitsuaria sp. HWN-4.</title>
        <authorList>
            <person name="Gundlapally S.R."/>
        </authorList>
    </citation>
    <scope>NUCLEOTIDE SEQUENCE [LARGE SCALE GENOMIC DNA]</scope>
    <source>
        <strain evidence="1 2">HWN-4</strain>
    </source>
</reference>